<dbReference type="GO" id="GO:0006886">
    <property type="term" value="P:intracellular protein transport"/>
    <property type="evidence" value="ECO:0007669"/>
    <property type="project" value="UniProtKB-UniRule"/>
</dbReference>
<name>A0A058Z9T8_FONAL</name>
<feature type="domain" description="BAP29/BAP31 transmembrane" evidence="7">
    <location>
        <begin position="1"/>
        <end position="136"/>
    </location>
</feature>
<dbReference type="InterPro" id="IPR040463">
    <property type="entry name" value="BAP29/BAP31_N"/>
</dbReference>
<organism evidence="8">
    <name type="scientific">Fonticula alba</name>
    <name type="common">Slime mold</name>
    <dbReference type="NCBI Taxonomy" id="691883"/>
    <lineage>
        <taxon>Eukaryota</taxon>
        <taxon>Rotosphaerida</taxon>
        <taxon>Fonticulaceae</taxon>
        <taxon>Fonticula</taxon>
    </lineage>
</organism>
<keyword evidence="4 5" id="KW-0472">Membrane</keyword>
<dbReference type="AlphaFoldDB" id="A0A058Z9T8"/>
<evidence type="ECO:0000256" key="5">
    <source>
        <dbReference type="RuleBase" id="RU367026"/>
    </source>
</evidence>
<dbReference type="RefSeq" id="XP_009495214.1">
    <property type="nucleotide sequence ID" value="XM_009496939.1"/>
</dbReference>
<keyword evidence="2 5" id="KW-0812">Transmembrane</keyword>
<gene>
    <name evidence="8" type="ORF">H696_03051</name>
</gene>
<dbReference type="GO" id="GO:0006888">
    <property type="term" value="P:endoplasmic reticulum to Golgi vesicle-mediated transport"/>
    <property type="evidence" value="ECO:0007669"/>
    <property type="project" value="UniProtKB-UniRule"/>
</dbReference>
<dbReference type="Pfam" id="PF05529">
    <property type="entry name" value="Bap31"/>
    <property type="match status" value="1"/>
</dbReference>
<comment type="function">
    <text evidence="5">May play a role in anterograde transport of membrane proteins from the endoplasmic reticulum to the Golgi.</text>
</comment>
<keyword evidence="5" id="KW-0813">Transport</keyword>
<dbReference type="GO" id="GO:0005789">
    <property type="term" value="C:endoplasmic reticulum membrane"/>
    <property type="evidence" value="ECO:0007669"/>
    <property type="project" value="UniProtKB-SubCell"/>
</dbReference>
<evidence type="ECO:0000256" key="4">
    <source>
        <dbReference type="ARBA" id="ARBA00023136"/>
    </source>
</evidence>
<evidence type="ECO:0000256" key="6">
    <source>
        <dbReference type="SAM" id="Coils"/>
    </source>
</evidence>
<evidence type="ECO:0000256" key="2">
    <source>
        <dbReference type="ARBA" id="ARBA00022692"/>
    </source>
</evidence>
<keyword evidence="5" id="KW-0931">ER-Golgi transport</keyword>
<keyword evidence="3 5" id="KW-1133">Transmembrane helix</keyword>
<evidence type="ECO:0000259" key="7">
    <source>
        <dbReference type="Pfam" id="PF05529"/>
    </source>
</evidence>
<reference evidence="8" key="1">
    <citation type="submission" date="2013-04" db="EMBL/GenBank/DDBJ databases">
        <title>The Genome Sequence of Fonticula alba ATCC 38817.</title>
        <authorList>
            <consortium name="The Broad Institute Genomics Platform"/>
            <person name="Russ C."/>
            <person name="Cuomo C."/>
            <person name="Burger G."/>
            <person name="Gray M.W."/>
            <person name="Holland P.W.H."/>
            <person name="King N."/>
            <person name="Lang F.B.F."/>
            <person name="Roger A.J."/>
            <person name="Ruiz-Trillo I."/>
            <person name="Brown M."/>
            <person name="Walker B."/>
            <person name="Young S."/>
            <person name="Zeng Q."/>
            <person name="Gargeya S."/>
            <person name="Fitzgerald M."/>
            <person name="Haas B."/>
            <person name="Abouelleil A."/>
            <person name="Allen A.W."/>
            <person name="Alvarado L."/>
            <person name="Arachchi H.M."/>
            <person name="Berlin A.M."/>
            <person name="Chapman S.B."/>
            <person name="Gainer-Dewar J."/>
            <person name="Goldberg J."/>
            <person name="Griggs A."/>
            <person name="Gujja S."/>
            <person name="Hansen M."/>
            <person name="Howarth C."/>
            <person name="Imamovic A."/>
            <person name="Ireland A."/>
            <person name="Larimer J."/>
            <person name="McCowan C."/>
            <person name="Murphy C."/>
            <person name="Pearson M."/>
            <person name="Poon T.W."/>
            <person name="Priest M."/>
            <person name="Roberts A."/>
            <person name="Saif S."/>
            <person name="Shea T."/>
            <person name="Sisk P."/>
            <person name="Sykes S."/>
            <person name="Wortman J."/>
            <person name="Nusbaum C."/>
            <person name="Birren B."/>
        </authorList>
    </citation>
    <scope>NUCLEOTIDE SEQUENCE [LARGE SCALE GENOMIC DNA]</scope>
    <source>
        <strain evidence="8">ATCC 38817</strain>
    </source>
</reference>
<accession>A0A058Z9T8</accession>
<feature type="transmembrane region" description="Helical" evidence="5">
    <location>
        <begin position="6"/>
        <end position="25"/>
    </location>
</feature>
<keyword evidence="5" id="KW-0653">Protein transport</keyword>
<feature type="transmembrane region" description="Helical" evidence="5">
    <location>
        <begin position="46"/>
        <end position="62"/>
    </location>
</feature>
<evidence type="ECO:0000313" key="8">
    <source>
        <dbReference type="EMBL" id="KCV70698.1"/>
    </source>
</evidence>
<dbReference type="OrthoDB" id="435607at2759"/>
<comment type="subcellular location">
    <subcellularLocation>
        <location evidence="5">Endoplasmic reticulum membrane</location>
        <topology evidence="5">Multi-pass membrane protein</topology>
    </subcellularLocation>
    <subcellularLocation>
        <location evidence="1">Membrane</location>
        <topology evidence="1">Multi-pass membrane protein</topology>
    </subcellularLocation>
</comment>
<feature type="coiled-coil region" evidence="6">
    <location>
        <begin position="164"/>
        <end position="198"/>
    </location>
</feature>
<evidence type="ECO:0000313" key="9">
    <source>
        <dbReference type="Proteomes" id="UP000030693"/>
    </source>
</evidence>
<keyword evidence="5" id="KW-0256">Endoplasmic reticulum</keyword>
<proteinExistence type="inferred from homology"/>
<evidence type="ECO:0000256" key="3">
    <source>
        <dbReference type="ARBA" id="ARBA00022989"/>
    </source>
</evidence>
<dbReference type="eggNOG" id="KOG1962">
    <property type="taxonomic scope" value="Eukaryota"/>
</dbReference>
<sequence>MSLYTLVFGILVMEVVAFLLLMLPFSPAFRKKVVSLIANSPFAAKLKIGVQVVFVLVTLLFLESISRMYRLENEISQQQAVYNKGTALIDPFMNLYTSKFYAERNVYLTGITLFLAFVLHRFQAVLLEISTSEAKLAVLHKQYLNSEKEYKRMIDESGSSSSSIKELNKTIADLEKEVTSLKKNNTALETQAKNQNATFVSLMDERDKLERMVNQQRGVVENKKDL</sequence>
<dbReference type="STRING" id="691883.A0A058Z9T8"/>
<dbReference type="GeneID" id="20527776"/>
<comment type="similarity">
    <text evidence="5">Belongs to the BCAP29/BCAP31 family.</text>
</comment>
<feature type="transmembrane region" description="Helical" evidence="5">
    <location>
        <begin position="106"/>
        <end position="127"/>
    </location>
</feature>
<dbReference type="EMBL" id="KB932204">
    <property type="protein sequence ID" value="KCV70698.1"/>
    <property type="molecule type" value="Genomic_DNA"/>
</dbReference>
<keyword evidence="9" id="KW-1185">Reference proteome</keyword>
<dbReference type="PANTHER" id="PTHR12701">
    <property type="entry name" value="BCR-ASSOCIATED PROTEIN, BAP"/>
    <property type="match status" value="1"/>
</dbReference>
<dbReference type="GO" id="GO:0070973">
    <property type="term" value="P:protein localization to endoplasmic reticulum exit site"/>
    <property type="evidence" value="ECO:0007669"/>
    <property type="project" value="UniProtKB-UniRule"/>
</dbReference>
<dbReference type="PANTHER" id="PTHR12701:SF20">
    <property type="entry name" value="ENDOPLASMIC RETICULUM TRANSMEMBRANE PROTEIN"/>
    <property type="match status" value="1"/>
</dbReference>
<evidence type="ECO:0000256" key="1">
    <source>
        <dbReference type="ARBA" id="ARBA00004141"/>
    </source>
</evidence>
<dbReference type="Proteomes" id="UP000030693">
    <property type="component" value="Unassembled WGS sequence"/>
</dbReference>
<dbReference type="InterPro" id="IPR008417">
    <property type="entry name" value="BAP29/BAP31"/>
</dbReference>
<dbReference type="OMA" id="EMGLFML"/>
<keyword evidence="6" id="KW-0175">Coiled coil</keyword>
<protein>
    <recommendedName>
        <fullName evidence="5">Endoplasmic reticulum transmembrane protein</fullName>
    </recommendedName>
</protein>